<sequence length="655" mass="72952">MASLLLAFLEELLAVCCQRKREERLAVLQRVISAWQRNAEVYICTHEEMYANDDEQDIDLQRMRAVAEAAEEEAEVASAVAEEEAAVAEEEVAVAEEEVAVAEEEVAKEEWATHFADCSPDCLQGYCNSAEDFRLLMEFYCQCTASEFTKAETMHLSPDKAIVQKIQDCAAAGINRAHDVEVILQSFVRDLFHDKDLPSPLDRRYFPSCRDILNIIASYRKKTLVASTDQERVGQLLKTFKKWGLGDVVGFEQERDKVVKVWCKTCARYSNQIRCELKGKALQDAERYIVGTSFVTKFSIQRHLGGNAHKIGQDFARATNPDSTVLSVPKPDGAIGGCLYEANEDCIPPLAVDGQPLTNFKTLVAVQKANGIPLIQGCHSSDRAREFITEIASAVRQKLSDALQKTTGFPNLNDGSQARKELILLRLMKDGSPIYVACALEDIDSYEGINPFSLLIPDDQYINCLVSATADGASVNFGKHNGVLTQLTEEGRPWLLKIHCICHRVELTFKDTLLKLDDFSRDFMVEKAKAAFEDLLTDDNHLNQILGEAGFKREGSSDSTLTQSLPHAGHVKRKAENRQIWSEGETTAIISSAVKSFLNAKKLCTKEGERREPAEEQQDSDDDSSSDSDTSSSCSDHTDASFADLDWLVEYEIQD</sequence>
<evidence type="ECO:0000256" key="2">
    <source>
        <dbReference type="SAM" id="MobiDB-lite"/>
    </source>
</evidence>
<protein>
    <recommendedName>
        <fullName evidence="7">DUF4371 domain-containing protein</fullName>
    </recommendedName>
</protein>
<dbReference type="EnsemblMetazoa" id="CapteT202281">
    <property type="protein sequence ID" value="CapteP202281"/>
    <property type="gene ID" value="CapteG202281"/>
</dbReference>
<reference evidence="6" key="1">
    <citation type="submission" date="2012-12" db="EMBL/GenBank/DDBJ databases">
        <authorList>
            <person name="Hellsten U."/>
            <person name="Grimwood J."/>
            <person name="Chapman J.A."/>
            <person name="Shapiro H."/>
            <person name="Aerts A."/>
            <person name="Otillar R.P."/>
            <person name="Terry A.Y."/>
            <person name="Boore J.L."/>
            <person name="Simakov O."/>
            <person name="Marletaz F."/>
            <person name="Cho S.-J."/>
            <person name="Edsinger-Gonzales E."/>
            <person name="Havlak P."/>
            <person name="Kuo D.-H."/>
            <person name="Larsson T."/>
            <person name="Lv J."/>
            <person name="Arendt D."/>
            <person name="Savage R."/>
            <person name="Osoegawa K."/>
            <person name="de Jong P."/>
            <person name="Lindberg D.R."/>
            <person name="Seaver E.C."/>
            <person name="Weisblat D.A."/>
            <person name="Putnam N.H."/>
            <person name="Grigoriev I.V."/>
            <person name="Rokhsar D.S."/>
        </authorList>
    </citation>
    <scope>NUCLEOTIDE SEQUENCE</scope>
    <source>
        <strain evidence="6">I ESC-2004</strain>
    </source>
</reference>
<evidence type="ECO:0008006" key="7">
    <source>
        <dbReference type="Google" id="ProtNLM"/>
    </source>
</evidence>
<dbReference type="Proteomes" id="UP000014760">
    <property type="component" value="Unassembled WGS sequence"/>
</dbReference>
<dbReference type="OrthoDB" id="10060990at2759"/>
<evidence type="ECO:0000313" key="6">
    <source>
        <dbReference type="Proteomes" id="UP000014760"/>
    </source>
</evidence>
<evidence type="ECO:0000313" key="5">
    <source>
        <dbReference type="EnsemblMetazoa" id="CapteP202281"/>
    </source>
</evidence>
<keyword evidence="6" id="KW-1185">Reference proteome</keyword>
<proteinExistence type="predicted"/>
<accession>R7T9N0</accession>
<feature type="compositionally biased region" description="Acidic residues" evidence="2">
    <location>
        <begin position="615"/>
        <end position="626"/>
    </location>
</feature>
<reference evidence="5" key="3">
    <citation type="submission" date="2015-06" db="UniProtKB">
        <authorList>
            <consortium name="EnsemblMetazoa"/>
        </authorList>
    </citation>
    <scope>IDENTIFICATION</scope>
</reference>
<feature type="compositionally biased region" description="Basic and acidic residues" evidence="2">
    <location>
        <begin position="605"/>
        <end position="614"/>
    </location>
</feature>
<dbReference type="EMBL" id="AMQN01014383">
    <property type="status" value="NOT_ANNOTATED_CDS"/>
    <property type="molecule type" value="Genomic_DNA"/>
</dbReference>
<feature type="region of interest" description="Disordered" evidence="2">
    <location>
        <begin position="553"/>
        <end position="573"/>
    </location>
</feature>
<feature type="region of interest" description="Disordered" evidence="2">
    <location>
        <begin position="605"/>
        <end position="638"/>
    </location>
</feature>
<reference evidence="4 6" key="2">
    <citation type="journal article" date="2013" name="Nature">
        <title>Insights into bilaterian evolution from three spiralian genomes.</title>
        <authorList>
            <person name="Simakov O."/>
            <person name="Marletaz F."/>
            <person name="Cho S.J."/>
            <person name="Edsinger-Gonzales E."/>
            <person name="Havlak P."/>
            <person name="Hellsten U."/>
            <person name="Kuo D.H."/>
            <person name="Larsson T."/>
            <person name="Lv J."/>
            <person name="Arendt D."/>
            <person name="Savage R."/>
            <person name="Osoegawa K."/>
            <person name="de Jong P."/>
            <person name="Grimwood J."/>
            <person name="Chapman J.A."/>
            <person name="Shapiro H."/>
            <person name="Aerts A."/>
            <person name="Otillar R.P."/>
            <person name="Terry A.Y."/>
            <person name="Boore J.L."/>
            <person name="Grigoriev I.V."/>
            <person name="Lindberg D.R."/>
            <person name="Seaver E.C."/>
            <person name="Weisblat D.A."/>
            <person name="Putnam N.H."/>
            <person name="Rokhsar D.S."/>
        </authorList>
    </citation>
    <scope>NUCLEOTIDE SEQUENCE</scope>
    <source>
        <strain evidence="4 6">I ESC-2004</strain>
    </source>
</reference>
<dbReference type="AlphaFoldDB" id="R7T9N0"/>
<feature type="chain" id="PRO_5008786768" description="DUF4371 domain-containing protein" evidence="3">
    <location>
        <begin position="18"/>
        <end position="655"/>
    </location>
</feature>
<evidence type="ECO:0000313" key="4">
    <source>
        <dbReference type="EMBL" id="ELT90404.1"/>
    </source>
</evidence>
<dbReference type="GO" id="GO:0003700">
    <property type="term" value="F:DNA-binding transcription factor activity"/>
    <property type="evidence" value="ECO:0007669"/>
    <property type="project" value="InterPro"/>
</dbReference>
<organism evidence="4">
    <name type="scientific">Capitella teleta</name>
    <name type="common">Polychaete worm</name>
    <dbReference type="NCBI Taxonomy" id="283909"/>
    <lineage>
        <taxon>Eukaryota</taxon>
        <taxon>Metazoa</taxon>
        <taxon>Spiralia</taxon>
        <taxon>Lophotrochozoa</taxon>
        <taxon>Annelida</taxon>
        <taxon>Polychaeta</taxon>
        <taxon>Sedentaria</taxon>
        <taxon>Scolecida</taxon>
        <taxon>Capitellidae</taxon>
        <taxon>Capitella</taxon>
    </lineage>
</organism>
<dbReference type="HOGENOM" id="CLU_418727_0_0_1"/>
<dbReference type="PANTHER" id="PTHR46880:SF5">
    <property type="entry name" value="DUF4371 DOMAIN-CONTAINING PROTEIN"/>
    <property type="match status" value="1"/>
</dbReference>
<keyword evidence="1" id="KW-0175">Coiled coil</keyword>
<dbReference type="Pfam" id="PF15299">
    <property type="entry name" value="ALS2CR8"/>
    <property type="match status" value="1"/>
</dbReference>
<dbReference type="EMBL" id="KB310935">
    <property type="protein sequence ID" value="ELT90404.1"/>
    <property type="molecule type" value="Genomic_DNA"/>
</dbReference>
<dbReference type="PANTHER" id="PTHR46880">
    <property type="entry name" value="RAS-ASSOCIATING DOMAIN-CONTAINING PROTEIN"/>
    <property type="match status" value="1"/>
</dbReference>
<evidence type="ECO:0000256" key="3">
    <source>
        <dbReference type="SAM" id="SignalP"/>
    </source>
</evidence>
<evidence type="ECO:0000256" key="1">
    <source>
        <dbReference type="SAM" id="Coils"/>
    </source>
</evidence>
<feature type="signal peptide" evidence="3">
    <location>
        <begin position="1"/>
        <end position="17"/>
    </location>
</feature>
<name>R7T9N0_CAPTE</name>
<dbReference type="InterPro" id="IPR029309">
    <property type="entry name" value="CaRF"/>
</dbReference>
<gene>
    <name evidence="4" type="ORF">CAPTEDRAFT_202281</name>
</gene>
<keyword evidence="3" id="KW-0732">Signal</keyword>
<feature type="coiled-coil region" evidence="1">
    <location>
        <begin position="60"/>
        <end position="112"/>
    </location>
</feature>